<gene>
    <name evidence="3" type="ordered locus">OCA5_c22300</name>
</gene>
<dbReference type="KEGG" id="oca:OCAR_5779"/>
<dbReference type="OrthoDB" id="7161229at2"/>
<keyword evidence="2" id="KW-0472">Membrane</keyword>
<evidence type="ECO:0000313" key="4">
    <source>
        <dbReference type="Proteomes" id="UP000007730"/>
    </source>
</evidence>
<sequence length="262" mass="27474">MDVRFAAVMTPATPQPTSQSWLRRAGGAVSILVHLGLLGLIIMGSGVKLYDHAPPPSIDVELVPPSEAPPEGLSLPQLDPTPPAETESAQATETPEPPKPEEAPTPLQVITPAPTPAEPAPSPAEVTALSGAPVVEPDVMNLYGDPFLTGGGFTEEKEAAHLKKDIVAAFRAHLKSCLKLPAGVAPTDNARIVLRVALKPDGRLAATPALMEAKASPKGPLIMKAAIHALEACQPYGMLPADKYKEWRQLDLEFTPAGFGHG</sequence>
<dbReference type="PRINTS" id="PR01217">
    <property type="entry name" value="PRICHEXTENSN"/>
</dbReference>
<dbReference type="HOGENOM" id="CLU_082343_0_0_5"/>
<accession>B6JFU5</accession>
<organism evidence="3 4">
    <name type="scientific">Afipia carboxidovorans (strain ATCC 49405 / DSM 1227 / KCTC 32145 / OM5)</name>
    <name type="common">Oligotropha carboxidovorans</name>
    <dbReference type="NCBI Taxonomy" id="504832"/>
    <lineage>
        <taxon>Bacteria</taxon>
        <taxon>Pseudomonadati</taxon>
        <taxon>Pseudomonadota</taxon>
        <taxon>Alphaproteobacteria</taxon>
        <taxon>Hyphomicrobiales</taxon>
        <taxon>Nitrobacteraceae</taxon>
        <taxon>Afipia</taxon>
    </lineage>
</organism>
<feature type="transmembrane region" description="Helical" evidence="2">
    <location>
        <begin position="25"/>
        <end position="47"/>
    </location>
</feature>
<evidence type="ECO:0000256" key="1">
    <source>
        <dbReference type="SAM" id="MobiDB-lite"/>
    </source>
</evidence>
<protein>
    <recommendedName>
        <fullName evidence="5">TolA protein</fullName>
    </recommendedName>
</protein>
<keyword evidence="4" id="KW-1185">Reference proteome</keyword>
<evidence type="ECO:0000256" key="2">
    <source>
        <dbReference type="SAM" id="Phobius"/>
    </source>
</evidence>
<keyword evidence="2" id="KW-0812">Transmembrane</keyword>
<keyword evidence="2" id="KW-1133">Transmembrane helix</keyword>
<dbReference type="Proteomes" id="UP000007730">
    <property type="component" value="Chromosome"/>
</dbReference>
<dbReference type="EMBL" id="CP002826">
    <property type="protein sequence ID" value="AEI06932.1"/>
    <property type="molecule type" value="Genomic_DNA"/>
</dbReference>
<name>B6JFU5_AFIC5</name>
<proteinExistence type="predicted"/>
<reference evidence="3 4" key="1">
    <citation type="journal article" date="2011" name="J. Bacteriol.">
        <title>Complete genome sequences of the chemolithoautotrophic Oligotropha carboxidovorans strains OM4 and OM5.</title>
        <authorList>
            <person name="Volland S."/>
            <person name="Rachinger M."/>
            <person name="Strittmatter A."/>
            <person name="Daniel R."/>
            <person name="Gottschalk G."/>
            <person name="Meyer O."/>
        </authorList>
    </citation>
    <scope>NUCLEOTIDE SEQUENCE [LARGE SCALE GENOMIC DNA]</scope>
    <source>
        <strain evidence="4">ATCC 49405 / DSM 1227 / KCTC 32145 / OM5</strain>
    </source>
</reference>
<evidence type="ECO:0000313" key="3">
    <source>
        <dbReference type="EMBL" id="AEI06932.1"/>
    </source>
</evidence>
<dbReference type="STRING" id="504832.OCA5_c22300"/>
<dbReference type="eggNOG" id="ENOG50333PH">
    <property type="taxonomic scope" value="Bacteria"/>
</dbReference>
<evidence type="ECO:0008006" key="5">
    <source>
        <dbReference type="Google" id="ProtNLM"/>
    </source>
</evidence>
<dbReference type="PATRIC" id="fig|504832.7.peg.2355"/>
<dbReference type="SUPFAM" id="SSF74653">
    <property type="entry name" value="TolA/TonB C-terminal domain"/>
    <property type="match status" value="1"/>
</dbReference>
<feature type="compositionally biased region" description="Pro residues" evidence="1">
    <location>
        <begin position="113"/>
        <end position="122"/>
    </location>
</feature>
<dbReference type="KEGG" id="ocg:OCA5_c22300"/>
<feature type="region of interest" description="Disordered" evidence="1">
    <location>
        <begin position="60"/>
        <end position="125"/>
    </location>
</feature>
<dbReference type="Gene3D" id="3.30.1150.10">
    <property type="match status" value="1"/>
</dbReference>
<dbReference type="AlphaFoldDB" id="B6JFU5"/>